<dbReference type="GO" id="GO:0016706">
    <property type="term" value="F:2-oxoglutarate-dependent dioxygenase activity"/>
    <property type="evidence" value="ECO:0007669"/>
    <property type="project" value="UniProtKB-ARBA"/>
</dbReference>
<proteinExistence type="predicted"/>
<name>A0A1F5NLX7_9BACT</name>
<accession>A0A1F5NLX7</accession>
<dbReference type="Pfam" id="PF05721">
    <property type="entry name" value="PhyH"/>
    <property type="match status" value="1"/>
</dbReference>
<evidence type="ECO:0008006" key="3">
    <source>
        <dbReference type="Google" id="ProtNLM"/>
    </source>
</evidence>
<dbReference type="EMBL" id="MFDZ01000007">
    <property type="protein sequence ID" value="OGE78689.1"/>
    <property type="molecule type" value="Genomic_DNA"/>
</dbReference>
<gene>
    <name evidence="1" type="ORF">A3J19_05020</name>
</gene>
<dbReference type="AlphaFoldDB" id="A0A1F5NLX7"/>
<dbReference type="Proteomes" id="UP000176578">
    <property type="component" value="Unassembled WGS sequence"/>
</dbReference>
<dbReference type="SUPFAM" id="SSF51197">
    <property type="entry name" value="Clavaminate synthase-like"/>
    <property type="match status" value="1"/>
</dbReference>
<dbReference type="PANTHER" id="PTHR20883">
    <property type="entry name" value="PHYTANOYL-COA DIOXYGENASE DOMAIN CONTAINING 1"/>
    <property type="match status" value="1"/>
</dbReference>
<dbReference type="Gene3D" id="2.60.120.620">
    <property type="entry name" value="q2cbj1_9rhob like domain"/>
    <property type="match status" value="1"/>
</dbReference>
<organism evidence="1 2">
    <name type="scientific">Candidatus Daviesbacteria bacterium RIFCSPLOWO2_02_FULL_41_8</name>
    <dbReference type="NCBI Taxonomy" id="1797798"/>
    <lineage>
        <taxon>Bacteria</taxon>
        <taxon>Candidatus Daviesiibacteriota</taxon>
    </lineage>
</organism>
<reference evidence="1 2" key="1">
    <citation type="journal article" date="2016" name="Nat. Commun.">
        <title>Thousands of microbial genomes shed light on interconnected biogeochemical processes in an aquifer system.</title>
        <authorList>
            <person name="Anantharaman K."/>
            <person name="Brown C.T."/>
            <person name="Hug L.A."/>
            <person name="Sharon I."/>
            <person name="Castelle C.J."/>
            <person name="Probst A.J."/>
            <person name="Thomas B.C."/>
            <person name="Singh A."/>
            <person name="Wilkins M.J."/>
            <person name="Karaoz U."/>
            <person name="Brodie E.L."/>
            <person name="Williams K.H."/>
            <person name="Hubbard S.S."/>
            <person name="Banfield J.F."/>
        </authorList>
    </citation>
    <scope>NUCLEOTIDE SEQUENCE [LARGE SCALE GENOMIC DNA]</scope>
</reference>
<evidence type="ECO:0000313" key="1">
    <source>
        <dbReference type="EMBL" id="OGE78689.1"/>
    </source>
</evidence>
<evidence type="ECO:0000313" key="2">
    <source>
        <dbReference type="Proteomes" id="UP000176578"/>
    </source>
</evidence>
<dbReference type="GO" id="GO:0005506">
    <property type="term" value="F:iron ion binding"/>
    <property type="evidence" value="ECO:0007669"/>
    <property type="project" value="UniProtKB-ARBA"/>
</dbReference>
<dbReference type="InterPro" id="IPR008775">
    <property type="entry name" value="Phytyl_CoA_dOase-like"/>
</dbReference>
<comment type="caution">
    <text evidence="1">The sequence shown here is derived from an EMBL/GenBank/DDBJ whole genome shotgun (WGS) entry which is preliminary data.</text>
</comment>
<protein>
    <recommendedName>
        <fullName evidence="3">Phytanoyl-CoA dioxygenase</fullName>
    </recommendedName>
</protein>
<dbReference type="PANTHER" id="PTHR20883:SF48">
    <property type="entry name" value="ECTOINE DIOXYGENASE"/>
    <property type="match status" value="1"/>
</dbReference>
<sequence length="242" mass="28027">MNLLKPIKYPITNSDIAFYDANGFLLVEDVLLPKELDNLLRVFEFNADIDFSAMMNKDREYYEAREIVKAERIVSTIERLQRWEVDVVQSQFLFKKAGTEYQNQAWNPHQDNSYPQVPYPGYITVNIFLTDADKENGCMYMYPGSHREPILPYEETVSYKEKAGTNPGNKVEIPAGYEKVDLVVKKGTMFVMNGHLIHGSYPNQSKTRSRPLYSISYVTRGVEFQKGRNANRMRIPIRGVNF</sequence>